<dbReference type="InterPro" id="IPR036388">
    <property type="entry name" value="WH-like_DNA-bd_sf"/>
</dbReference>
<evidence type="ECO:0000313" key="5">
    <source>
        <dbReference type="Proteomes" id="UP000215361"/>
    </source>
</evidence>
<dbReference type="GO" id="GO:0003700">
    <property type="term" value="F:DNA-binding transcription factor activity"/>
    <property type="evidence" value="ECO:0007669"/>
    <property type="project" value="InterPro"/>
</dbReference>
<evidence type="ECO:0000256" key="2">
    <source>
        <dbReference type="ARBA" id="ARBA00023125"/>
    </source>
</evidence>
<dbReference type="Gene3D" id="1.10.10.10">
    <property type="entry name" value="Winged helix-like DNA-binding domain superfamily/Winged helix DNA-binding domain"/>
    <property type="match status" value="1"/>
</dbReference>
<gene>
    <name evidence="4" type="ORF">B9N56_08815</name>
</gene>
<dbReference type="NCBIfam" id="NF033788">
    <property type="entry name" value="HTH_metalloreg"/>
    <property type="match status" value="1"/>
</dbReference>
<evidence type="ECO:0000313" key="4">
    <source>
        <dbReference type="EMBL" id="OXZ36745.1"/>
    </source>
</evidence>
<evidence type="ECO:0000256" key="1">
    <source>
        <dbReference type="ARBA" id="ARBA00023015"/>
    </source>
</evidence>
<dbReference type="PANTHER" id="PTHR33154">
    <property type="entry name" value="TRANSCRIPTIONAL REGULATOR, ARSR FAMILY"/>
    <property type="match status" value="1"/>
</dbReference>
<dbReference type="InterPro" id="IPR011991">
    <property type="entry name" value="ArsR-like_HTH"/>
</dbReference>
<keyword evidence="1" id="KW-0805">Transcription regulation</keyword>
<evidence type="ECO:0000256" key="3">
    <source>
        <dbReference type="ARBA" id="ARBA00023163"/>
    </source>
</evidence>
<dbReference type="InterPro" id="IPR036390">
    <property type="entry name" value="WH_DNA-bd_sf"/>
</dbReference>
<dbReference type="InterPro" id="IPR001845">
    <property type="entry name" value="HTH_ArsR_DNA-bd_dom"/>
</dbReference>
<organism evidence="4 5">
    <name type="scientific">Finegoldia magna</name>
    <name type="common">Peptostreptococcus magnus</name>
    <dbReference type="NCBI Taxonomy" id="1260"/>
    <lineage>
        <taxon>Bacteria</taxon>
        <taxon>Bacillati</taxon>
        <taxon>Bacillota</taxon>
        <taxon>Tissierellia</taxon>
        <taxon>Tissierellales</taxon>
        <taxon>Peptoniphilaceae</taxon>
        <taxon>Finegoldia</taxon>
    </lineage>
</organism>
<dbReference type="InterPro" id="IPR051081">
    <property type="entry name" value="HTH_MetalResp_TranReg"/>
</dbReference>
<dbReference type="CDD" id="cd00090">
    <property type="entry name" value="HTH_ARSR"/>
    <property type="match status" value="1"/>
</dbReference>
<comment type="caution">
    <text evidence="4">The sequence shown here is derived from an EMBL/GenBank/DDBJ whole genome shotgun (WGS) entry which is preliminary data.</text>
</comment>
<reference evidence="5" key="1">
    <citation type="submission" date="2017-04" db="EMBL/GenBank/DDBJ databases">
        <title>Finegoldia magna isolated from orthopedic joint implant-associated infections.</title>
        <authorList>
            <person name="Bjorklund S."/>
            <person name="Bruggemann H."/>
            <person name="Jensen A."/>
            <person name="Hellmark B."/>
            <person name="Soderquist B."/>
        </authorList>
    </citation>
    <scope>NUCLEOTIDE SEQUENCE [LARGE SCALE GENOMIC DNA]</scope>
    <source>
        <strain evidence="5">08T492</strain>
    </source>
</reference>
<accession>A0A233VWG9</accession>
<dbReference type="Proteomes" id="UP000215361">
    <property type="component" value="Unassembled WGS sequence"/>
</dbReference>
<proteinExistence type="predicted"/>
<dbReference type="SMART" id="SM00418">
    <property type="entry name" value="HTH_ARSR"/>
    <property type="match status" value="1"/>
</dbReference>
<keyword evidence="3" id="KW-0804">Transcription</keyword>
<sequence>MNSKQIADTFKALSDEKRIDILQLLQNGEQCACVLLEKLNLTQSGLSYHMKILTGSQIIQSRQVGKWTYYKISEKQCSNLITLLKDITRLNDNNKERTINE</sequence>
<dbReference type="PRINTS" id="PR00778">
    <property type="entry name" value="HTHARSR"/>
</dbReference>
<dbReference type="SUPFAM" id="SSF46785">
    <property type="entry name" value="Winged helix' DNA-binding domain"/>
    <property type="match status" value="1"/>
</dbReference>
<dbReference type="RefSeq" id="WP_094203095.1">
    <property type="nucleotide sequence ID" value="NZ_JBKYKD010000016.1"/>
</dbReference>
<dbReference type="EMBL" id="NDYI01000024">
    <property type="protein sequence ID" value="OXZ36745.1"/>
    <property type="molecule type" value="Genomic_DNA"/>
</dbReference>
<dbReference type="GO" id="GO:0003677">
    <property type="term" value="F:DNA binding"/>
    <property type="evidence" value="ECO:0007669"/>
    <property type="project" value="UniProtKB-KW"/>
</dbReference>
<protein>
    <submittedName>
        <fullName evidence="4">Transcriptional regulator</fullName>
    </submittedName>
</protein>
<dbReference type="PANTHER" id="PTHR33154:SF18">
    <property type="entry name" value="ARSENICAL RESISTANCE OPERON REPRESSOR"/>
    <property type="match status" value="1"/>
</dbReference>
<dbReference type="PROSITE" id="PS50987">
    <property type="entry name" value="HTH_ARSR_2"/>
    <property type="match status" value="1"/>
</dbReference>
<dbReference type="Pfam" id="PF01022">
    <property type="entry name" value="HTH_5"/>
    <property type="match status" value="1"/>
</dbReference>
<keyword evidence="2" id="KW-0238">DNA-binding</keyword>
<name>A0A233VWG9_FINMA</name>
<dbReference type="AlphaFoldDB" id="A0A233VWG9"/>